<evidence type="ECO:0000256" key="2">
    <source>
        <dbReference type="ARBA" id="ARBA00022475"/>
    </source>
</evidence>
<keyword evidence="4 10" id="KW-0812">Transmembrane</keyword>
<dbReference type="Pfam" id="PF02457">
    <property type="entry name" value="DAC"/>
    <property type="match status" value="1"/>
</dbReference>
<keyword evidence="3 10" id="KW-0808">Transferase</keyword>
<dbReference type="InterPro" id="IPR034701">
    <property type="entry name" value="CdaA"/>
</dbReference>
<dbReference type="InterPro" id="IPR014046">
    <property type="entry name" value="C-di-AMP_synthase"/>
</dbReference>
<organism evidence="12 13">
    <name type="scientific">Desulfocurvibacter africanus PCS</name>
    <dbReference type="NCBI Taxonomy" id="1262666"/>
    <lineage>
        <taxon>Bacteria</taxon>
        <taxon>Pseudomonadati</taxon>
        <taxon>Thermodesulfobacteriota</taxon>
        <taxon>Desulfovibrionia</taxon>
        <taxon>Desulfovibrionales</taxon>
        <taxon>Desulfovibrionaceae</taxon>
        <taxon>Desulfocurvibacter</taxon>
    </lineage>
</organism>
<comment type="similarity">
    <text evidence="10">Belongs to the adenylate cyclase family. DacA/CdaA subfamily.</text>
</comment>
<dbReference type="EC" id="2.7.7.85" evidence="10"/>
<gene>
    <name evidence="10" type="primary">dacA</name>
    <name evidence="12" type="ORF">PCS_01561</name>
</gene>
<dbReference type="PANTHER" id="PTHR34185:SF1">
    <property type="entry name" value="DIADENYLATE CYCLASE"/>
    <property type="match status" value="1"/>
</dbReference>
<accession>M5PU65</accession>
<dbReference type="PATRIC" id="fig|1262666.3.peg.1582"/>
<dbReference type="RefSeq" id="WP_005985806.1">
    <property type="nucleotide sequence ID" value="NZ_AOSV01000016.1"/>
</dbReference>
<dbReference type="InterPro" id="IPR003390">
    <property type="entry name" value="DNA_integrity_scan_DisA_N"/>
</dbReference>
<reference evidence="12 13" key="1">
    <citation type="journal article" date="2013" name="Genome Announc.">
        <title>Draft Genome Sequence for Desulfovibrio africanus Strain PCS.</title>
        <authorList>
            <person name="Brown S.D."/>
            <person name="Utturkar S.M."/>
            <person name="Arkin A.P."/>
            <person name="Deutschbauer A.M."/>
            <person name="Elias D.A."/>
            <person name="Hazen T.C."/>
            <person name="Chakraborty R."/>
        </authorList>
    </citation>
    <scope>NUCLEOTIDE SEQUENCE [LARGE SCALE GENOMIC DNA]</scope>
    <source>
        <strain evidence="12 13">PCS</strain>
    </source>
</reference>
<keyword evidence="8 10" id="KW-1133">Transmembrane helix</keyword>
<proteinExistence type="inferred from homology"/>
<evidence type="ECO:0000256" key="7">
    <source>
        <dbReference type="ARBA" id="ARBA00022840"/>
    </source>
</evidence>
<dbReference type="AlphaFoldDB" id="M5PU65"/>
<name>M5PU65_DESAF</name>
<dbReference type="InterPro" id="IPR036888">
    <property type="entry name" value="DNA_integrity_DisA_N_sf"/>
</dbReference>
<evidence type="ECO:0000256" key="4">
    <source>
        <dbReference type="ARBA" id="ARBA00022692"/>
    </source>
</evidence>
<dbReference type="GO" id="GO:0006171">
    <property type="term" value="P:cAMP biosynthetic process"/>
    <property type="evidence" value="ECO:0007669"/>
    <property type="project" value="InterPro"/>
</dbReference>
<dbReference type="Proteomes" id="UP000011922">
    <property type="component" value="Unassembled WGS sequence"/>
</dbReference>
<keyword evidence="2 10" id="KW-1003">Cell membrane</keyword>
<protein>
    <recommendedName>
        <fullName evidence="10">Diadenylate cyclase</fullName>
        <shortName evidence="10">DAC</shortName>
        <ecNumber evidence="10">2.7.7.85</ecNumber>
    </recommendedName>
    <alternativeName>
        <fullName evidence="10">Cyclic-di-AMP synthase</fullName>
        <shortName evidence="10">c-di-AMP synthase</shortName>
    </alternativeName>
</protein>
<dbReference type="PANTHER" id="PTHR34185">
    <property type="entry name" value="DIADENYLATE CYCLASE"/>
    <property type="match status" value="1"/>
</dbReference>
<dbReference type="InterPro" id="IPR045585">
    <property type="entry name" value="CdaA_N"/>
</dbReference>
<evidence type="ECO:0000256" key="10">
    <source>
        <dbReference type="HAMAP-Rule" id="MF_01499"/>
    </source>
</evidence>
<comment type="catalytic activity">
    <reaction evidence="1 10">
        <text>2 ATP = 3',3'-c-di-AMP + 2 diphosphate</text>
        <dbReference type="Rhea" id="RHEA:35655"/>
        <dbReference type="ChEBI" id="CHEBI:30616"/>
        <dbReference type="ChEBI" id="CHEBI:33019"/>
        <dbReference type="ChEBI" id="CHEBI:71500"/>
        <dbReference type="EC" id="2.7.7.85"/>
    </reaction>
</comment>
<keyword evidence="5 10" id="KW-0548">Nucleotidyltransferase</keyword>
<dbReference type="GO" id="GO:0106408">
    <property type="term" value="F:diadenylate cyclase activity"/>
    <property type="evidence" value="ECO:0007669"/>
    <property type="project" value="UniProtKB-EC"/>
</dbReference>
<evidence type="ECO:0000259" key="11">
    <source>
        <dbReference type="PROSITE" id="PS51794"/>
    </source>
</evidence>
<evidence type="ECO:0000256" key="6">
    <source>
        <dbReference type="ARBA" id="ARBA00022741"/>
    </source>
</evidence>
<keyword evidence="6 10" id="KW-0547">Nucleotide-binding</keyword>
<dbReference type="Gene3D" id="3.40.1700.10">
    <property type="entry name" value="DNA integrity scanning protein, DisA, N-terminal domain"/>
    <property type="match status" value="1"/>
</dbReference>
<dbReference type="HAMAP" id="MF_01499">
    <property type="entry name" value="DacA"/>
    <property type="match status" value="1"/>
</dbReference>
<comment type="function">
    <text evidence="10">Catalyzes the condensation of 2 ATP molecules into cyclic di-AMP (c-di-AMP), a second messenger used to regulate differing processes in different bacteria.</text>
</comment>
<dbReference type="Pfam" id="PF19293">
    <property type="entry name" value="CdaA_N"/>
    <property type="match status" value="1"/>
</dbReference>
<dbReference type="GO" id="GO:0005524">
    <property type="term" value="F:ATP binding"/>
    <property type="evidence" value="ECO:0007669"/>
    <property type="project" value="UniProtKB-UniRule"/>
</dbReference>
<dbReference type="PIRSF" id="PIRSF004793">
    <property type="entry name" value="UCP004793"/>
    <property type="match status" value="1"/>
</dbReference>
<evidence type="ECO:0000313" key="13">
    <source>
        <dbReference type="Proteomes" id="UP000011922"/>
    </source>
</evidence>
<keyword evidence="9 10" id="KW-0472">Membrane</keyword>
<dbReference type="InterPro" id="IPR050338">
    <property type="entry name" value="DisA"/>
</dbReference>
<evidence type="ECO:0000256" key="8">
    <source>
        <dbReference type="ARBA" id="ARBA00022989"/>
    </source>
</evidence>
<evidence type="ECO:0000256" key="3">
    <source>
        <dbReference type="ARBA" id="ARBA00022679"/>
    </source>
</evidence>
<evidence type="ECO:0000256" key="5">
    <source>
        <dbReference type="ARBA" id="ARBA00022695"/>
    </source>
</evidence>
<dbReference type="OrthoDB" id="9807385at2"/>
<evidence type="ECO:0000313" key="12">
    <source>
        <dbReference type="EMBL" id="EMG37619.1"/>
    </source>
</evidence>
<feature type="transmembrane region" description="Helical" evidence="10">
    <location>
        <begin position="69"/>
        <end position="87"/>
    </location>
</feature>
<dbReference type="SUPFAM" id="SSF143597">
    <property type="entry name" value="YojJ-like"/>
    <property type="match status" value="1"/>
</dbReference>
<dbReference type="PROSITE" id="PS51794">
    <property type="entry name" value="DAC"/>
    <property type="match status" value="1"/>
</dbReference>
<comment type="caution">
    <text evidence="10">Lacks conserved residue(s) required for the propagation of feature annotation.</text>
</comment>
<comment type="caution">
    <text evidence="12">The sequence shown here is derived from an EMBL/GenBank/DDBJ whole genome shotgun (WGS) entry which is preliminary data.</text>
</comment>
<evidence type="ECO:0000256" key="9">
    <source>
        <dbReference type="ARBA" id="ARBA00023136"/>
    </source>
</evidence>
<feature type="transmembrane region" description="Helical" evidence="10">
    <location>
        <begin position="14"/>
        <end position="34"/>
    </location>
</feature>
<keyword evidence="7 10" id="KW-0067">ATP-binding</keyword>
<evidence type="ECO:0000256" key="1">
    <source>
        <dbReference type="ARBA" id="ARBA00000877"/>
    </source>
</evidence>
<dbReference type="FunFam" id="3.40.1700.10:FF:000002">
    <property type="entry name" value="Diadenylate cyclase"/>
    <property type="match status" value="1"/>
</dbReference>
<feature type="transmembrane region" description="Helical" evidence="10">
    <location>
        <begin position="41"/>
        <end position="57"/>
    </location>
</feature>
<dbReference type="GO" id="GO:0004016">
    <property type="term" value="F:adenylate cyclase activity"/>
    <property type="evidence" value="ECO:0007669"/>
    <property type="project" value="UniProtKB-UniRule"/>
</dbReference>
<dbReference type="NCBIfam" id="TIGR00159">
    <property type="entry name" value="diadenylate cyclase CdaA"/>
    <property type="match status" value="1"/>
</dbReference>
<sequence length="255" mass="28332">MEIPNLFGFDFTQITWKEILDFVLVSFVYYRLILLVKGTRAVPVMYGLVLVVLLYYFSSELGLTTLNWLLQNFLGSIFLIIIILFQADIRKGLAAVGTGGLFRRDRAVHEKTLEEIVRALTAMAQMRVGALIVIEKTVPLGDVGERGIPVRGEVTKELLMTIFHPNTPLHDGAVIIQGDKIMAAGCVLPLTTDPKLASQYGTRHRAAIGISEETDAVVTVVSEERGSISVVIDGKLITNLDEIRLRRVIRNAWAR</sequence>
<comment type="subunit">
    <text evidence="10">Probably a homodimer.</text>
</comment>
<feature type="domain" description="DAC" evidence="11">
    <location>
        <begin position="86"/>
        <end position="242"/>
    </location>
</feature>
<dbReference type="EMBL" id="AOSV01000016">
    <property type="protein sequence ID" value="EMG37619.1"/>
    <property type="molecule type" value="Genomic_DNA"/>
</dbReference>